<feature type="region of interest" description="Disordered" evidence="1">
    <location>
        <begin position="204"/>
        <end position="246"/>
    </location>
</feature>
<dbReference type="InterPro" id="IPR059041">
    <property type="entry name" value="Ig_DLEC1_1"/>
</dbReference>
<evidence type="ECO:0000259" key="2">
    <source>
        <dbReference type="Pfam" id="PF23277"/>
    </source>
</evidence>
<dbReference type="Pfam" id="PF23316">
    <property type="entry name" value="Ig_DLEC1_6th"/>
    <property type="match status" value="1"/>
</dbReference>
<reference evidence="3 4" key="1">
    <citation type="journal article" date="2007" name="Science">
        <title>Sea anemone genome reveals ancestral eumetazoan gene repertoire and genomic organization.</title>
        <authorList>
            <person name="Putnam N.H."/>
            <person name="Srivastava M."/>
            <person name="Hellsten U."/>
            <person name="Dirks B."/>
            <person name="Chapman J."/>
            <person name="Salamov A."/>
            <person name="Terry A."/>
            <person name="Shapiro H."/>
            <person name="Lindquist E."/>
            <person name="Kapitonov V.V."/>
            <person name="Jurka J."/>
            <person name="Genikhovich G."/>
            <person name="Grigoriev I.V."/>
            <person name="Lucas S.M."/>
            <person name="Steele R.E."/>
            <person name="Finnerty J.R."/>
            <person name="Technau U."/>
            <person name="Martindale M.Q."/>
            <person name="Rokhsar D.S."/>
        </authorList>
    </citation>
    <scope>NUCLEOTIDE SEQUENCE [LARGE SCALE GENOMIC DNA]</scope>
    <source>
        <strain evidence="4">CH2 X CH6</strain>
    </source>
</reference>
<dbReference type="EMBL" id="DS469532">
    <property type="protein sequence ID" value="EDO45789.1"/>
    <property type="molecule type" value="Genomic_DNA"/>
</dbReference>
<dbReference type="GO" id="GO:0005737">
    <property type="term" value="C:cytoplasm"/>
    <property type="evidence" value="ECO:0000318"/>
    <property type="project" value="GO_Central"/>
</dbReference>
<dbReference type="HOGENOM" id="CLU_003422_0_0_1"/>
<dbReference type="Proteomes" id="UP000001593">
    <property type="component" value="Unassembled WGS sequence"/>
</dbReference>
<protein>
    <recommendedName>
        <fullName evidence="2">Deleted in lung and esophageal cancer protein 1 Ig-like domain-containing protein</fullName>
    </recommendedName>
</protein>
<dbReference type="Pfam" id="PF23277">
    <property type="entry name" value="Ig_Dlec1_1"/>
    <property type="match status" value="1"/>
</dbReference>
<dbReference type="GO" id="GO:0008285">
    <property type="term" value="P:negative regulation of cell population proliferation"/>
    <property type="evidence" value="ECO:0007669"/>
    <property type="project" value="InterPro"/>
</dbReference>
<dbReference type="InterPro" id="IPR033304">
    <property type="entry name" value="DLEC1"/>
</dbReference>
<dbReference type="GO" id="GO:0005929">
    <property type="term" value="C:cilium"/>
    <property type="evidence" value="ECO:0000318"/>
    <property type="project" value="GO_Central"/>
</dbReference>
<accession>A7RRN0</accession>
<feature type="domain" description="Deleted in lung and esophageal cancer protein 1 Ig-like" evidence="2">
    <location>
        <begin position="299"/>
        <end position="393"/>
    </location>
</feature>
<sequence>MKMADANGKEVEPPMHIQRPSSARSQDVSHILASVFRELFTRDSVGEQRVKHLATSRSGEETYHDKYVQQLRKIQQDRDQCHREADMLETHIMQAQAAAMAADERDIQKALVECEDYQKLGLPPGKSNLRHCLDTELLRKFGLIVPQDFTSEDPKPARPPQAADIPSYARCTTSSQQRFRKTPPLTDYVTTSSLAYPFAASKQTSLAHEQGLRESPPPQTAKTKQSKTSAWKDSMKPNQRKVERDDLQRLESKAEYKQNLRFVPPEAAELIQKKTKHRSKTKTTSQDKSGFKAVEVFLVSPNPLVFTDYNVGEVYELSIELKNVTSSSRQVRVVPPTSKHFSIGLGRFPGENGVVAPGMSCVYPIRFAPDSLADYDDLIKIKSQVDPPLIVHLQARRPPPSLSLPPTLRCGHCLVGGYKAVRMYCTNSGGDGRFCLIPKTQWPTASFKWTLEDPGSVNVNPFEIEPAMFQLRKGESTTIKITFSPYAATFFKQEIAMVCDNCQVKSFSVEGTGQMAGIQFMSISGGLSQYDVGEMKDVSSKFLVRFDHQNPQTNHSKILEIKNTTARSWYMFLSEHAHGISQCTLMVYVRTLSWYMSEHAHGTCFYLNTLIVYVRARSWYMSEHAHGTCFYQNTLMVHVRTRYWYMPEHAHGICQNTLMVCVKTPSWYMSEHAHGICQNTLLVYVRARSWYMSEHAHSICQNTLMVYLSARSWYMSEHAHGTCFYQNTLMVYVRTRSWYMSEHAHGICQSTLMVYVRTRSWYMFLSEHAHGICQNTLIGICQSTLMVYVRTRSWYVSKHPHGICQNTLMVYVRARYGICQNTLMVYVRTRSWYMSKHAHGICQSTLMVHVFIRTRSCNVSLPFRWKLFKPFLPSVSQEPTGRVHRVPDDQGVFSVTPNMGALPPHEVVHFSLENAPKEVGSFHGVAHMVLEEIPVQGGDAAGSIAKDVTAIEIEVKAECKPFYIEVSPALLVIPGRMMLGTPYLYSVKIQNNSVSRSSFEWQDIKTDDYAVSIEPRSGVLGAGEMVELCVSVFGNSPDSMDATLTCYVPFSSSPVFLRVKGNFQGPEVLIGLPDLNFGLVRLGKSSKSTIPIKNTSIVRADWSMEECSDMTQDVSEFTFVPSHGSLGPMEEITCEVTFGPTQCRRVRSVFQCAVRKGKTSYLSVFSEVQTPLVCLVSSSLYIEDVYLNVPVSREVVLQNHTLLATHFQWKEIVDDKGDKGYTVTFEPSSGELGPRQALPVQMTFTGHRKGPLESLVTSCEVTGMDKPIWLDISTDVRGLNVTFETPKLLDLRRPDEIKTVDIESTPLLLEFETVPLGEQGKATLVMTNTSAIRARYSLHVEHFKAAKPPSPPEGQPKNKNSRRLQGLLARTPNIADPLSKTATKAQADHSATVLRDGRGAAFILSPCEGELLPFGYQVVEVSAYNDMWGDYRDLLVCQVEGLDPVYIPIKMTVVGCPLNFQMMKDQAPILRFGTHVSGAPSVQRSLRLNNTSPFDIRLDWGTYNIIRDDPQLLDMLVFYGQPLPLFDSKGQEQIPSPPPLPDSLCDELPLIQVKLQEHDGILSSKPFGVTPSQQIIPAKSHATMNVTFTPHTDDPEGEACICYAAAYMSLDGQNVNIPGRVSRKQGLEMARFRLDVTANIRPALLSVEMEEDKGAHFTTAASDVLKGDATKVHRFVMSNTTETPLNFRLEIPAPFRLVCTEPPPSAKSSRPVPGGLTTVKPGKNIEVKVGFCLTRGLLELASSVDESGHDGCSLITKETGNRQLVFNRDLVVFFSNNTKQLIPLTASVDVPTFRLSEEVLDFGICLVGQEKELDLTLENPAESDSTWMVEHDPRYPDVTREVFSITPSEGFLEGHYSHVSKNKTLLKVTFTARHNVKYKCVVMFRGRLQEQVQRLTLIGQGSYDGHHEALINVMTEF</sequence>
<name>A7RRN0_NEMVE</name>
<dbReference type="STRING" id="45351.A7RRN0"/>
<proteinExistence type="predicted"/>
<dbReference type="PhylomeDB" id="A7RRN0"/>
<dbReference type="InterPro" id="IPR013783">
    <property type="entry name" value="Ig-like_fold"/>
</dbReference>
<dbReference type="GO" id="GO:0015631">
    <property type="term" value="F:tubulin binding"/>
    <property type="evidence" value="ECO:0000318"/>
    <property type="project" value="GO_Central"/>
</dbReference>
<evidence type="ECO:0000313" key="3">
    <source>
        <dbReference type="EMBL" id="EDO45789.1"/>
    </source>
</evidence>
<dbReference type="eggNOG" id="ENOG502QQQ5">
    <property type="taxonomic scope" value="Eukaryota"/>
</dbReference>
<keyword evidence="4" id="KW-1185">Reference proteome</keyword>
<organism evidence="3 4">
    <name type="scientific">Nematostella vectensis</name>
    <name type="common">Starlet sea anemone</name>
    <dbReference type="NCBI Taxonomy" id="45351"/>
    <lineage>
        <taxon>Eukaryota</taxon>
        <taxon>Metazoa</taxon>
        <taxon>Cnidaria</taxon>
        <taxon>Anthozoa</taxon>
        <taxon>Hexacorallia</taxon>
        <taxon>Actiniaria</taxon>
        <taxon>Edwardsiidae</taxon>
        <taxon>Nematostella</taxon>
    </lineage>
</organism>
<dbReference type="PANTHER" id="PTHR46348">
    <property type="entry name" value="DELETED IN LUNG AND ESOPHAGEAL CANCER PROTEIN 1"/>
    <property type="match status" value="1"/>
</dbReference>
<feature type="region of interest" description="Disordered" evidence="1">
    <location>
        <begin position="1"/>
        <end position="26"/>
    </location>
</feature>
<dbReference type="Gene3D" id="2.60.40.10">
    <property type="entry name" value="Immunoglobulins"/>
    <property type="match status" value="7"/>
</dbReference>
<evidence type="ECO:0000313" key="4">
    <source>
        <dbReference type="Proteomes" id="UP000001593"/>
    </source>
</evidence>
<evidence type="ECO:0000256" key="1">
    <source>
        <dbReference type="SAM" id="MobiDB-lite"/>
    </source>
</evidence>
<dbReference type="PANTHER" id="PTHR46348:SF1">
    <property type="entry name" value="DELETED IN LUNG AND ESOPHAGEAL CANCER PROTEIN 1"/>
    <property type="match status" value="1"/>
</dbReference>
<dbReference type="OMA" id="LIKYTWE"/>
<gene>
    <name evidence="3" type="ORF">NEMVEDRAFT_v1g240209</name>
</gene>
<dbReference type="InParanoid" id="A7RRN0"/>
<feature type="compositionally biased region" description="Polar residues" evidence="1">
    <location>
        <begin position="220"/>
        <end position="231"/>
    </location>
</feature>